<dbReference type="OMA" id="RIRMCTH"/>
<keyword evidence="1 5" id="KW-0245">EGF-like domain</keyword>
<comment type="caution">
    <text evidence="5">Lacks conserved residue(s) required for the propagation of feature annotation.</text>
</comment>
<dbReference type="FunFam" id="2.20.100.10:FF:000007">
    <property type="entry name" value="Thrombospondin 1"/>
    <property type="match status" value="1"/>
</dbReference>
<feature type="domain" description="EGF-like" evidence="6">
    <location>
        <begin position="332"/>
        <end position="374"/>
    </location>
</feature>
<sequence length="661" mass="74832">MPGEWLVLLSLISQTRSKIRDPYKQECTTRGIQCHPKAICQQDEVKNYFYCQCLPGYGSDGTNYCQDPGISITAFNKTACDAFGEQVCLIRVTPGRKITFQISVSGDYQPYMVGWYKFYSAQGPQFYGYRRRLELTAELFPKMALANHHLDLKLFSIVEDDFYPNMFWAELATARLPDKQARIEAYDFTDFERLNPSHLRYIFVLERLPIEVGEFLEGDTFTIQLPQSLQLSPISFVKWMKQPSSLMLFGSNTVVLANGTEGFEMKRVRNSEFGYIRALVYDFIPGVPGRVVVAQRLFFIKKDISKVCSGSSGEKYCHCNPGFERNGSHCVDKDECMERMPRKCPPKANCINLYGSYRCHCPAGFEGDGLYSCTDIDECARGTHNCNQDATCLNTLGSYFCMCQSGFTGDGIHCEAKSRWLPWSPWSVCTVTCGYQNQIRIRLCNHSKSGMHCEGSSADVKLCPSLEPCPTANSQWSEWSPWSACSHTCSGIKKRIRMCSSPTPSQGGLPCAGLKEEIALCNKRCPVDGMWSPWTPWTPCLVSCGLGVVSRSRWCNNPAPQHEGKNCTGHGHEEGTCGFPVSHRQLSARRFYTCTIYSICVYLFKYQSQVIACYIGTNSYYLYKYLRCTTSFNDINELYSSLPVPEMVKGRQLLRGCYWKP</sequence>
<name>A0A7M4F316_CROPO</name>
<dbReference type="FunFam" id="2.10.25.10:FF:000038">
    <property type="entry name" value="Fibrillin 2"/>
    <property type="match status" value="2"/>
</dbReference>
<proteinExistence type="predicted"/>
<feature type="disulfide bond" evidence="5">
    <location>
        <begin position="34"/>
        <end position="51"/>
    </location>
</feature>
<dbReference type="PANTHER" id="PTHR24039">
    <property type="entry name" value="FIBRILLIN-RELATED"/>
    <property type="match status" value="1"/>
</dbReference>
<dbReference type="InterPro" id="IPR000884">
    <property type="entry name" value="TSP1_rpt"/>
</dbReference>
<dbReference type="PROSITE" id="PS50026">
    <property type="entry name" value="EGF_3"/>
    <property type="match status" value="3"/>
</dbReference>
<dbReference type="AlphaFoldDB" id="A0A7M4F316"/>
<dbReference type="PROSITE" id="PS00010">
    <property type="entry name" value="ASX_HYDROXYL"/>
    <property type="match status" value="2"/>
</dbReference>
<dbReference type="PANTHER" id="PTHR24039:SF58">
    <property type="entry name" value="EGF-LIKE DOMAIN-CONTAINING PROTEIN"/>
    <property type="match status" value="1"/>
</dbReference>
<dbReference type="GeneID" id="109314213"/>
<dbReference type="InterPro" id="IPR009030">
    <property type="entry name" value="Growth_fac_rcpt_cys_sf"/>
</dbReference>
<evidence type="ECO:0000313" key="7">
    <source>
        <dbReference type="Ensembl" id="ENSCPRP00005017743.1"/>
    </source>
</evidence>
<keyword evidence="3" id="KW-0677">Repeat</keyword>
<dbReference type="InterPro" id="IPR036383">
    <property type="entry name" value="TSP1_rpt_sf"/>
</dbReference>
<dbReference type="Proteomes" id="UP000594220">
    <property type="component" value="Unplaced"/>
</dbReference>
<dbReference type="InterPro" id="IPR000742">
    <property type="entry name" value="EGF"/>
</dbReference>
<evidence type="ECO:0000313" key="8">
    <source>
        <dbReference type="Proteomes" id="UP000594220"/>
    </source>
</evidence>
<evidence type="ECO:0000256" key="4">
    <source>
        <dbReference type="ARBA" id="ARBA00023157"/>
    </source>
</evidence>
<dbReference type="PROSITE" id="PS01187">
    <property type="entry name" value="EGF_CA"/>
    <property type="match status" value="1"/>
</dbReference>
<dbReference type="Pfam" id="PF00090">
    <property type="entry name" value="TSP_1"/>
    <property type="match status" value="3"/>
</dbReference>
<reference evidence="7" key="1">
    <citation type="submission" date="2025-08" db="UniProtKB">
        <authorList>
            <consortium name="Ensembl"/>
        </authorList>
    </citation>
    <scope>IDENTIFICATION</scope>
</reference>
<dbReference type="InterPro" id="IPR001881">
    <property type="entry name" value="EGF-like_Ca-bd_dom"/>
</dbReference>
<dbReference type="SMART" id="SM00209">
    <property type="entry name" value="TSP1"/>
    <property type="match status" value="3"/>
</dbReference>
<feature type="domain" description="EGF-like" evidence="6">
    <location>
        <begin position="23"/>
        <end position="66"/>
    </location>
</feature>
<dbReference type="InterPro" id="IPR000152">
    <property type="entry name" value="EGF-type_Asp/Asn_hydroxyl_site"/>
</dbReference>
<dbReference type="SUPFAM" id="SSF57184">
    <property type="entry name" value="Growth factor receptor domain"/>
    <property type="match status" value="1"/>
</dbReference>
<evidence type="ECO:0000256" key="1">
    <source>
        <dbReference type="ARBA" id="ARBA00022536"/>
    </source>
</evidence>
<reference evidence="7" key="2">
    <citation type="submission" date="2025-09" db="UniProtKB">
        <authorList>
            <consortium name="Ensembl"/>
        </authorList>
    </citation>
    <scope>IDENTIFICATION</scope>
</reference>
<dbReference type="Gene3D" id="2.20.100.10">
    <property type="entry name" value="Thrombospondin type-1 (TSP1) repeat"/>
    <property type="match status" value="3"/>
</dbReference>
<dbReference type="Gene3D" id="2.10.25.10">
    <property type="entry name" value="Laminin"/>
    <property type="match status" value="3"/>
</dbReference>
<evidence type="ECO:0000259" key="6">
    <source>
        <dbReference type="PROSITE" id="PS50026"/>
    </source>
</evidence>
<dbReference type="Pfam" id="PF07645">
    <property type="entry name" value="EGF_CA"/>
    <property type="match status" value="2"/>
</dbReference>
<dbReference type="RefSeq" id="XP_019396773.1">
    <property type="nucleotide sequence ID" value="XM_019541228.1"/>
</dbReference>
<dbReference type="PROSITE" id="PS50092">
    <property type="entry name" value="TSP1"/>
    <property type="match status" value="3"/>
</dbReference>
<accession>A0A7M4F316</accession>
<dbReference type="Ensembl" id="ENSCPRT00005020760.1">
    <property type="protein sequence ID" value="ENSCPRP00005017743.1"/>
    <property type="gene ID" value="ENSCPRG00005012351.1"/>
</dbReference>
<evidence type="ECO:0000256" key="5">
    <source>
        <dbReference type="PROSITE-ProRule" id="PRU00076"/>
    </source>
</evidence>
<keyword evidence="2" id="KW-0732">Signal</keyword>
<dbReference type="OrthoDB" id="446173at2759"/>
<dbReference type="SMART" id="SM00181">
    <property type="entry name" value="EGF"/>
    <property type="match status" value="3"/>
</dbReference>
<dbReference type="InterPro" id="IPR049883">
    <property type="entry name" value="NOTCH1_EGF-like"/>
</dbReference>
<gene>
    <name evidence="7" type="primary">LOC109314213</name>
</gene>
<evidence type="ECO:0000256" key="3">
    <source>
        <dbReference type="ARBA" id="ARBA00022737"/>
    </source>
</evidence>
<evidence type="ECO:0000256" key="2">
    <source>
        <dbReference type="ARBA" id="ARBA00022729"/>
    </source>
</evidence>
<dbReference type="CDD" id="cd00054">
    <property type="entry name" value="EGF_CA"/>
    <property type="match status" value="2"/>
</dbReference>
<dbReference type="InterPro" id="IPR018097">
    <property type="entry name" value="EGF_Ca-bd_CS"/>
</dbReference>
<dbReference type="GeneTree" id="ENSGT00440000038972"/>
<dbReference type="SUPFAM" id="SSF82895">
    <property type="entry name" value="TSP-1 type 1 repeat"/>
    <property type="match status" value="3"/>
</dbReference>
<dbReference type="GO" id="GO:0005509">
    <property type="term" value="F:calcium ion binding"/>
    <property type="evidence" value="ECO:0007669"/>
    <property type="project" value="InterPro"/>
</dbReference>
<protein>
    <submittedName>
        <fullName evidence="7">Uncharacterized LOC109314213</fullName>
    </submittedName>
</protein>
<dbReference type="SMART" id="SM00179">
    <property type="entry name" value="EGF_CA"/>
    <property type="match status" value="3"/>
</dbReference>
<keyword evidence="8" id="KW-1185">Reference proteome</keyword>
<dbReference type="FunFam" id="2.20.100.10:FF:000001">
    <property type="entry name" value="semaphorin-5A isoform X1"/>
    <property type="match status" value="1"/>
</dbReference>
<dbReference type="PROSITE" id="PS01186">
    <property type="entry name" value="EGF_2"/>
    <property type="match status" value="3"/>
</dbReference>
<keyword evidence="4 5" id="KW-1015">Disulfide bond</keyword>
<feature type="domain" description="EGF-like" evidence="6">
    <location>
        <begin position="375"/>
        <end position="415"/>
    </location>
</feature>
<organism evidence="7 8">
    <name type="scientific">Crocodylus porosus</name>
    <name type="common">Saltwater crocodile</name>
    <name type="synonym">Estuarine crocodile</name>
    <dbReference type="NCBI Taxonomy" id="8502"/>
    <lineage>
        <taxon>Eukaryota</taxon>
        <taxon>Metazoa</taxon>
        <taxon>Chordata</taxon>
        <taxon>Craniata</taxon>
        <taxon>Vertebrata</taxon>
        <taxon>Euteleostomi</taxon>
        <taxon>Archelosauria</taxon>
        <taxon>Archosauria</taxon>
        <taxon>Crocodylia</taxon>
        <taxon>Longirostres</taxon>
        <taxon>Crocodylidae</taxon>
        <taxon>Crocodylus</taxon>
    </lineage>
</organism>